<reference evidence="2 3" key="1">
    <citation type="submission" date="2015-01" db="EMBL/GenBank/DDBJ databases">
        <title>The Genome Sequence of Exophiala xenobiotica CBS118157.</title>
        <authorList>
            <consortium name="The Broad Institute Genomics Platform"/>
            <person name="Cuomo C."/>
            <person name="de Hoog S."/>
            <person name="Gorbushina A."/>
            <person name="Stielow B."/>
            <person name="Teixiera M."/>
            <person name="Abouelleil A."/>
            <person name="Chapman S.B."/>
            <person name="Priest M."/>
            <person name="Young S.K."/>
            <person name="Wortman J."/>
            <person name="Nusbaum C."/>
            <person name="Birren B."/>
        </authorList>
    </citation>
    <scope>NUCLEOTIDE SEQUENCE [LARGE SCALE GENOMIC DNA]</scope>
    <source>
        <strain evidence="2 3">CBS 118157</strain>
    </source>
</reference>
<dbReference type="RefSeq" id="XP_013317884.1">
    <property type="nucleotide sequence ID" value="XM_013462430.1"/>
</dbReference>
<evidence type="ECO:0000256" key="1">
    <source>
        <dbReference type="SAM" id="MobiDB-lite"/>
    </source>
</evidence>
<evidence type="ECO:0000313" key="2">
    <source>
        <dbReference type="EMBL" id="KIW57300.1"/>
    </source>
</evidence>
<proteinExistence type="predicted"/>
<evidence type="ECO:0000313" key="3">
    <source>
        <dbReference type="Proteomes" id="UP000054342"/>
    </source>
</evidence>
<name>A0A0D2ERC5_9EURO</name>
<accession>A0A0D2ERC5</accession>
<dbReference type="HOGENOM" id="CLU_780837_0_0_1"/>
<protein>
    <submittedName>
        <fullName evidence="2">Uncharacterized protein</fullName>
    </submittedName>
</protein>
<dbReference type="AlphaFoldDB" id="A0A0D2ERC5"/>
<dbReference type="GeneID" id="25327777"/>
<gene>
    <name evidence="2" type="ORF">PV05_05869</name>
</gene>
<dbReference type="EMBL" id="KN847319">
    <property type="protein sequence ID" value="KIW57300.1"/>
    <property type="molecule type" value="Genomic_DNA"/>
</dbReference>
<dbReference type="Proteomes" id="UP000054342">
    <property type="component" value="Unassembled WGS sequence"/>
</dbReference>
<keyword evidence="3" id="KW-1185">Reference proteome</keyword>
<organism evidence="2 3">
    <name type="scientific">Exophiala xenobiotica</name>
    <dbReference type="NCBI Taxonomy" id="348802"/>
    <lineage>
        <taxon>Eukaryota</taxon>
        <taxon>Fungi</taxon>
        <taxon>Dikarya</taxon>
        <taxon>Ascomycota</taxon>
        <taxon>Pezizomycotina</taxon>
        <taxon>Eurotiomycetes</taxon>
        <taxon>Chaetothyriomycetidae</taxon>
        <taxon>Chaetothyriales</taxon>
        <taxon>Herpotrichiellaceae</taxon>
        <taxon>Exophiala</taxon>
    </lineage>
</organism>
<feature type="region of interest" description="Disordered" evidence="1">
    <location>
        <begin position="1"/>
        <end position="27"/>
    </location>
</feature>
<dbReference type="OrthoDB" id="4113015at2759"/>
<sequence length="348" mass="39153">MAHDTSITMSSSLSSSGSSNPTLTLTSRTSAESVRMLPLKELPTNASISFYLSPGSIEVTADEPIVLTTTCTVSANSKKEQPIPDCYLILLALNEECRRLRRGGFYHLPLRDGISSGHPCDIVFVDEGWGEKGNAKWDAANWQERLEMCTAEGKIKDSELVIPICTRMLRHRIPLASKDCSGGYVSGSDQAVSRYPDQIAWSRGVEDISRILLLYPHHHANPILWPTDVAENSECSVHLTTPNDLSETHIVKWQKDTGFSGDYWNATAKRSHKRLPGPVQSNRDVVTNLLRIWNQTDMEREEVMVALDWTMFTNVKDTWEFVKKQADSLDAESRKAMLAFWPKEWPEE</sequence>